<protein>
    <submittedName>
        <fullName evidence="1">Uncharacterized protein</fullName>
    </submittedName>
</protein>
<gene>
    <name evidence="1" type="ORF">TRUGW13939_07677</name>
</gene>
<dbReference type="RefSeq" id="XP_035346708.1">
    <property type="nucleotide sequence ID" value="XM_035490815.1"/>
</dbReference>
<dbReference type="Proteomes" id="UP000509510">
    <property type="component" value="Chromosome IV"/>
</dbReference>
<evidence type="ECO:0000313" key="2">
    <source>
        <dbReference type="Proteomes" id="UP000509510"/>
    </source>
</evidence>
<dbReference type="KEGG" id="trg:TRUGW13939_07677"/>
<dbReference type="EMBL" id="CP055901">
    <property type="protein sequence ID" value="QKX60532.1"/>
    <property type="molecule type" value="Genomic_DNA"/>
</dbReference>
<name>A0A7H8R2H1_TALRU</name>
<dbReference type="GeneID" id="55995167"/>
<accession>A0A7H8R2H1</accession>
<reference evidence="2" key="1">
    <citation type="submission" date="2020-06" db="EMBL/GenBank/DDBJ databases">
        <title>A chromosome-scale genome assembly of Talaromyces rugulosus W13939.</title>
        <authorList>
            <person name="Wang B."/>
            <person name="Guo L."/>
            <person name="Ye K."/>
            <person name="Wang L."/>
        </authorList>
    </citation>
    <scope>NUCLEOTIDE SEQUENCE [LARGE SCALE GENOMIC DNA]</scope>
    <source>
        <strain evidence="2">W13939</strain>
    </source>
</reference>
<keyword evidence="2" id="KW-1185">Reference proteome</keyword>
<organism evidence="1 2">
    <name type="scientific">Talaromyces rugulosus</name>
    <name type="common">Penicillium rugulosum</name>
    <dbReference type="NCBI Taxonomy" id="121627"/>
    <lineage>
        <taxon>Eukaryota</taxon>
        <taxon>Fungi</taxon>
        <taxon>Dikarya</taxon>
        <taxon>Ascomycota</taxon>
        <taxon>Pezizomycotina</taxon>
        <taxon>Eurotiomycetes</taxon>
        <taxon>Eurotiomycetidae</taxon>
        <taxon>Eurotiales</taxon>
        <taxon>Trichocomaceae</taxon>
        <taxon>Talaromyces</taxon>
        <taxon>Talaromyces sect. Islandici</taxon>
    </lineage>
</organism>
<sequence length="327" mass="38032">MSAEHDTVMPLVADSGALDEQQLVNFGRRRGAKFLGSPIRPPYPEIQMFGLQRLDKFITAINSPELRIPYLRRKTTEMTDYAKPSNWIIVYKDPGLNEYCLTTALTEKSDHHQHWKEDIVLLHDWKLSFNGYEFEDNETTHPHDELGIHPNTMCIQTISLNSIGDNSHESKSVSSLFEHRYEPEVEKDFIATPMEFRLVIGDRDTGGLYLDNQVARRAKHADFESTQRQEISHSTIVEYIDEKKLALDFMYSDFVTDSILWKPLQVLGTAVEIYKGIPAPNISMEVINHPIVYQQWATQTNEWNERRDNTTQVRWYQIRPITRTQAF</sequence>
<dbReference type="AlphaFoldDB" id="A0A7H8R2H1"/>
<evidence type="ECO:0000313" key="1">
    <source>
        <dbReference type="EMBL" id="QKX60532.1"/>
    </source>
</evidence>
<proteinExistence type="predicted"/>